<feature type="domain" description="Peptidase S54 rhomboid" evidence="8">
    <location>
        <begin position="137"/>
        <end position="289"/>
    </location>
</feature>
<protein>
    <recommendedName>
        <fullName evidence="8">Peptidase S54 rhomboid domain-containing protein</fullName>
    </recommendedName>
</protein>
<evidence type="ECO:0000259" key="8">
    <source>
        <dbReference type="Pfam" id="PF01694"/>
    </source>
</evidence>
<dbReference type="Pfam" id="PF01694">
    <property type="entry name" value="Rhomboid"/>
    <property type="match status" value="1"/>
</dbReference>
<accession>A0A6G1JR41</accession>
<dbReference type="Gene3D" id="1.20.1540.10">
    <property type="entry name" value="Rhomboid-like"/>
    <property type="match status" value="1"/>
</dbReference>
<dbReference type="PANTHER" id="PTHR43731:SF14">
    <property type="entry name" value="PRESENILIN-ASSOCIATED RHOMBOID-LIKE PROTEIN, MITOCHONDRIAL"/>
    <property type="match status" value="1"/>
</dbReference>
<proteinExistence type="inferred from homology"/>
<dbReference type="GO" id="GO:0004252">
    <property type="term" value="F:serine-type endopeptidase activity"/>
    <property type="evidence" value="ECO:0007669"/>
    <property type="project" value="InterPro"/>
</dbReference>
<dbReference type="PANTHER" id="PTHR43731">
    <property type="entry name" value="RHOMBOID PROTEASE"/>
    <property type="match status" value="1"/>
</dbReference>
<name>A0A6G1JR41_9PLEO</name>
<keyword evidence="3 7" id="KW-0812">Transmembrane</keyword>
<evidence type="ECO:0000256" key="1">
    <source>
        <dbReference type="ARBA" id="ARBA00004141"/>
    </source>
</evidence>
<evidence type="ECO:0000256" key="5">
    <source>
        <dbReference type="ARBA" id="ARBA00022989"/>
    </source>
</evidence>
<dbReference type="InterPro" id="IPR050925">
    <property type="entry name" value="Rhomboid_protease_S54"/>
</dbReference>
<dbReference type="GO" id="GO:0016020">
    <property type="term" value="C:membrane"/>
    <property type="evidence" value="ECO:0007669"/>
    <property type="project" value="UniProtKB-SubCell"/>
</dbReference>
<dbReference type="Proteomes" id="UP000799428">
    <property type="component" value="Unassembled WGS sequence"/>
</dbReference>
<feature type="transmembrane region" description="Helical" evidence="7">
    <location>
        <begin position="213"/>
        <end position="230"/>
    </location>
</feature>
<keyword evidence="5 7" id="KW-1133">Transmembrane helix</keyword>
<dbReference type="AlphaFoldDB" id="A0A6G1JR41"/>
<evidence type="ECO:0000313" key="9">
    <source>
        <dbReference type="EMBL" id="KAF2702705.1"/>
    </source>
</evidence>
<evidence type="ECO:0000256" key="6">
    <source>
        <dbReference type="ARBA" id="ARBA00023136"/>
    </source>
</evidence>
<keyword evidence="4" id="KW-0378">Hydrolase</keyword>
<dbReference type="EMBL" id="MU005794">
    <property type="protein sequence ID" value="KAF2702705.1"/>
    <property type="molecule type" value="Genomic_DNA"/>
</dbReference>
<reference evidence="9" key="1">
    <citation type="journal article" date="2020" name="Stud. Mycol.">
        <title>101 Dothideomycetes genomes: a test case for predicting lifestyles and emergence of pathogens.</title>
        <authorList>
            <person name="Haridas S."/>
            <person name="Albert R."/>
            <person name="Binder M."/>
            <person name="Bloem J."/>
            <person name="Labutti K."/>
            <person name="Salamov A."/>
            <person name="Andreopoulos B."/>
            <person name="Baker S."/>
            <person name="Barry K."/>
            <person name="Bills G."/>
            <person name="Bluhm B."/>
            <person name="Cannon C."/>
            <person name="Castanera R."/>
            <person name="Culley D."/>
            <person name="Daum C."/>
            <person name="Ezra D."/>
            <person name="Gonzalez J."/>
            <person name="Henrissat B."/>
            <person name="Kuo A."/>
            <person name="Liang C."/>
            <person name="Lipzen A."/>
            <person name="Lutzoni F."/>
            <person name="Magnuson J."/>
            <person name="Mondo S."/>
            <person name="Nolan M."/>
            <person name="Ohm R."/>
            <person name="Pangilinan J."/>
            <person name="Park H.-J."/>
            <person name="Ramirez L."/>
            <person name="Alfaro M."/>
            <person name="Sun H."/>
            <person name="Tritt A."/>
            <person name="Yoshinaga Y."/>
            <person name="Zwiers L.-H."/>
            <person name="Turgeon B."/>
            <person name="Goodwin S."/>
            <person name="Spatafora J."/>
            <person name="Crous P."/>
            <person name="Grigoriev I."/>
        </authorList>
    </citation>
    <scope>NUCLEOTIDE SEQUENCE</scope>
    <source>
        <strain evidence="9">CBS 279.74</strain>
    </source>
</reference>
<feature type="transmembrane region" description="Helical" evidence="7">
    <location>
        <begin position="268"/>
        <end position="288"/>
    </location>
</feature>
<keyword evidence="6 7" id="KW-0472">Membrane</keyword>
<evidence type="ECO:0000256" key="4">
    <source>
        <dbReference type="ARBA" id="ARBA00022801"/>
    </source>
</evidence>
<evidence type="ECO:0000256" key="7">
    <source>
        <dbReference type="SAM" id="Phobius"/>
    </source>
</evidence>
<evidence type="ECO:0000256" key="2">
    <source>
        <dbReference type="ARBA" id="ARBA00009045"/>
    </source>
</evidence>
<dbReference type="InterPro" id="IPR022764">
    <property type="entry name" value="Peptidase_S54_rhomboid_dom"/>
</dbReference>
<keyword evidence="10" id="KW-1185">Reference proteome</keyword>
<gene>
    <name evidence="9" type="ORF">K504DRAFT_214839</name>
</gene>
<comment type="subcellular location">
    <subcellularLocation>
        <location evidence="1">Membrane</location>
        <topology evidence="1">Multi-pass membrane protein</topology>
    </subcellularLocation>
</comment>
<sequence length="297" mass="33122">MFSGLTRTSCLTRPGPSVRSIHTTKSIHPTRPTQLRRFLQPFNSVKTMSHTFVRPSLGLGHDTLILRKLERRLMSSGFRPSSYDLNMKVVYGIIGINVGVWGYYMYVKAQATQGHIQGIMKFVPNFTLNEYEFFGQRRYWQAITACFTHFDPMHLAFNLISAYSFYSVLAHVPGIGPAKLITTTIGAGLSGSAFWLAQRKNQNGAGYDRNKRALGFSGCVMGLGAVASCIRPHTTMLLMGIVPCPLWAITLGYMAYDGYYLNSERTRTAHGGHLGGLLYGVAYYFLVLRRIPGLRGI</sequence>
<evidence type="ECO:0000256" key="3">
    <source>
        <dbReference type="ARBA" id="ARBA00022692"/>
    </source>
</evidence>
<dbReference type="SUPFAM" id="SSF144091">
    <property type="entry name" value="Rhomboid-like"/>
    <property type="match status" value="1"/>
</dbReference>
<dbReference type="InterPro" id="IPR035952">
    <property type="entry name" value="Rhomboid-like_sf"/>
</dbReference>
<organism evidence="9 10">
    <name type="scientific">Pleomassaria siparia CBS 279.74</name>
    <dbReference type="NCBI Taxonomy" id="1314801"/>
    <lineage>
        <taxon>Eukaryota</taxon>
        <taxon>Fungi</taxon>
        <taxon>Dikarya</taxon>
        <taxon>Ascomycota</taxon>
        <taxon>Pezizomycotina</taxon>
        <taxon>Dothideomycetes</taxon>
        <taxon>Pleosporomycetidae</taxon>
        <taxon>Pleosporales</taxon>
        <taxon>Pleomassariaceae</taxon>
        <taxon>Pleomassaria</taxon>
    </lineage>
</organism>
<comment type="similarity">
    <text evidence="2">Belongs to the peptidase S54 family.</text>
</comment>
<dbReference type="OrthoDB" id="418595at2759"/>
<feature type="transmembrane region" description="Helical" evidence="7">
    <location>
        <begin position="237"/>
        <end position="256"/>
    </location>
</feature>
<evidence type="ECO:0000313" key="10">
    <source>
        <dbReference type="Proteomes" id="UP000799428"/>
    </source>
</evidence>
<feature type="transmembrane region" description="Helical" evidence="7">
    <location>
        <begin position="89"/>
        <end position="106"/>
    </location>
</feature>